<proteinExistence type="inferred from homology"/>
<dbReference type="CDD" id="cd22354">
    <property type="entry name" value="RecU-like"/>
    <property type="match status" value="1"/>
</dbReference>
<dbReference type="InterPro" id="IPR011335">
    <property type="entry name" value="Restrct_endonuc-II-like"/>
</dbReference>
<dbReference type="EC" id="3.1.21.10" evidence="13"/>
<evidence type="ECO:0000256" key="1">
    <source>
        <dbReference type="ARBA" id="ARBA00004496"/>
    </source>
</evidence>
<keyword evidence="2 13" id="KW-0963">Cytoplasm</keyword>
<dbReference type="GO" id="GO:0000287">
    <property type="term" value="F:magnesium ion binding"/>
    <property type="evidence" value="ECO:0007669"/>
    <property type="project" value="UniProtKB-UniRule"/>
</dbReference>
<feature type="binding site" evidence="13">
    <location>
        <position position="144"/>
    </location>
    <ligand>
        <name>Mg(2+)</name>
        <dbReference type="ChEBI" id="CHEBI:18420"/>
    </ligand>
</feature>
<dbReference type="Gene3D" id="3.40.1350.10">
    <property type="match status" value="1"/>
</dbReference>
<comment type="similarity">
    <text evidence="11 13">Belongs to the RecU family.</text>
</comment>
<sequence length="215" mass="25573">MLTNMRFWFLVRINYHLPNINFFMENFIKKEKQLVFPNFFLFLPKSEKKLNMLYMNHKNRGMFLEKIINNTIEFYCANGIGIFHKKNLDISFKAVSKDLAVNDAFIFKKSTVDYYGIYKGIFVAFEAKSTNENVLNLKQIPEHQLSYLQKIREHFGCAFFIIFFKQLEKFYIVSIDKINLSWKSIPVAFLQKEGFEIPLTYPGIIDFIGYIDQMI</sequence>
<evidence type="ECO:0000256" key="12">
    <source>
        <dbReference type="ARBA" id="ARBA00029523"/>
    </source>
</evidence>
<evidence type="ECO:0000256" key="10">
    <source>
        <dbReference type="ARBA" id="ARBA00023204"/>
    </source>
</evidence>
<protein>
    <recommendedName>
        <fullName evidence="12 13">Holliday junction resolvase RecU</fullName>
        <ecNumber evidence="13">3.1.21.10</ecNumber>
    </recommendedName>
    <alternativeName>
        <fullName evidence="13">Recombination protein U homolog</fullName>
    </alternativeName>
</protein>
<dbReference type="GO" id="GO:0008821">
    <property type="term" value="F:crossover junction DNA endonuclease activity"/>
    <property type="evidence" value="ECO:0007669"/>
    <property type="project" value="UniProtKB-EC"/>
</dbReference>
<comment type="subcellular location">
    <subcellularLocation>
        <location evidence="1 13">Cytoplasm</location>
    </subcellularLocation>
</comment>
<evidence type="ECO:0000256" key="8">
    <source>
        <dbReference type="ARBA" id="ARBA00022842"/>
    </source>
</evidence>
<dbReference type="Proteomes" id="UP000215452">
    <property type="component" value="Chromosome"/>
</dbReference>
<evidence type="ECO:0000256" key="5">
    <source>
        <dbReference type="ARBA" id="ARBA00022759"/>
    </source>
</evidence>
<feature type="binding site" evidence="13">
    <location>
        <position position="126"/>
    </location>
    <ligand>
        <name>Mg(2+)</name>
        <dbReference type="ChEBI" id="CHEBI:18420"/>
    </ligand>
</feature>
<dbReference type="NCBIfam" id="NF002581">
    <property type="entry name" value="PRK02234.1-2"/>
    <property type="match status" value="1"/>
</dbReference>
<keyword evidence="6 13" id="KW-0227">DNA damage</keyword>
<evidence type="ECO:0000256" key="13">
    <source>
        <dbReference type="HAMAP-Rule" id="MF_00130"/>
    </source>
</evidence>
<keyword evidence="7 13" id="KW-0378">Hydrolase</keyword>
<comment type="catalytic activity">
    <reaction evidence="13">
        <text>Endonucleolytic cleavage at a junction such as a reciprocal single-stranded crossover between two homologous DNA duplexes (Holliday junction).</text>
        <dbReference type="EC" id="3.1.21.10"/>
    </reaction>
</comment>
<dbReference type="SUPFAM" id="SSF52980">
    <property type="entry name" value="Restriction endonuclease-like"/>
    <property type="match status" value="1"/>
</dbReference>
<dbReference type="GO" id="GO:0007059">
    <property type="term" value="P:chromosome segregation"/>
    <property type="evidence" value="ECO:0007669"/>
    <property type="project" value="UniProtKB-UniRule"/>
</dbReference>
<dbReference type="EMBL" id="CP022714">
    <property type="protein sequence ID" value="ASU14149.1"/>
    <property type="molecule type" value="Genomic_DNA"/>
</dbReference>
<evidence type="ECO:0000313" key="15">
    <source>
        <dbReference type="Proteomes" id="UP000215452"/>
    </source>
</evidence>
<dbReference type="GO" id="GO:0005737">
    <property type="term" value="C:cytoplasm"/>
    <property type="evidence" value="ECO:0007669"/>
    <property type="project" value="UniProtKB-SubCell"/>
</dbReference>
<evidence type="ECO:0000256" key="3">
    <source>
        <dbReference type="ARBA" id="ARBA00022722"/>
    </source>
</evidence>
<keyword evidence="9 13" id="KW-0233">DNA recombination</keyword>
<dbReference type="AlphaFoldDB" id="A0A223M9B0"/>
<evidence type="ECO:0000313" key="14">
    <source>
        <dbReference type="EMBL" id="ASU14149.1"/>
    </source>
</evidence>
<reference evidence="14 15" key="1">
    <citation type="submission" date="2017-08" db="EMBL/GenBank/DDBJ databases">
        <title>The complete genome sequence of a Mycoplasma hyopneumoniae isolate in Korea.</title>
        <authorList>
            <person name="Han J."/>
            <person name="Lee N."/>
        </authorList>
    </citation>
    <scope>NUCLEOTIDE SEQUENCE [LARGE SCALE GENOMIC DNA]</scope>
    <source>
        <strain evidence="14 15">KM014</strain>
    </source>
</reference>
<dbReference type="InterPro" id="IPR004612">
    <property type="entry name" value="Resolv_RecU"/>
</dbReference>
<keyword evidence="10 13" id="KW-0234">DNA repair</keyword>
<keyword evidence="8 13" id="KW-0460">Magnesium</keyword>
<keyword evidence="5 13" id="KW-0255">Endonuclease</keyword>
<dbReference type="Pfam" id="PF03838">
    <property type="entry name" value="RecU"/>
    <property type="match status" value="1"/>
</dbReference>
<comment type="function">
    <text evidence="13">Endonuclease that resolves Holliday junction intermediates in genetic recombination. Cleaves mobile four-strand junctions by introducing symmetrical nicks in paired strands. Promotes annealing of linear ssDNA with homologous dsDNA. Required for DNA repair, homologous recombination and chromosome segregation.</text>
</comment>
<comment type="cofactor">
    <cofactor evidence="13">
        <name>Mg(2+)</name>
        <dbReference type="ChEBI" id="CHEBI:18420"/>
    </cofactor>
    <text evidence="13">Binds 1 Mg(2+) ion per subunit.</text>
</comment>
<dbReference type="GO" id="GO:0006310">
    <property type="term" value="P:DNA recombination"/>
    <property type="evidence" value="ECO:0007669"/>
    <property type="project" value="UniProtKB-UniRule"/>
</dbReference>
<keyword evidence="3 13" id="KW-0540">Nuclease</keyword>
<accession>A0A223M9B0</accession>
<feature type="binding site" evidence="13">
    <location>
        <position position="113"/>
    </location>
    <ligand>
        <name>Mg(2+)</name>
        <dbReference type="ChEBI" id="CHEBI:18420"/>
    </ligand>
</feature>
<evidence type="ECO:0000256" key="4">
    <source>
        <dbReference type="ARBA" id="ARBA00022723"/>
    </source>
</evidence>
<keyword evidence="4 13" id="KW-0479">Metal-binding</keyword>
<evidence type="ECO:0000256" key="9">
    <source>
        <dbReference type="ARBA" id="ARBA00023172"/>
    </source>
</evidence>
<dbReference type="GO" id="GO:0003676">
    <property type="term" value="F:nucleic acid binding"/>
    <property type="evidence" value="ECO:0007669"/>
    <property type="project" value="InterPro"/>
</dbReference>
<organism evidence="14 15">
    <name type="scientific">Mesomycoplasma hyopneumoniae</name>
    <name type="common">Mycoplasma hyopneumoniae</name>
    <dbReference type="NCBI Taxonomy" id="2099"/>
    <lineage>
        <taxon>Bacteria</taxon>
        <taxon>Bacillati</taxon>
        <taxon>Mycoplasmatota</taxon>
        <taxon>Mycoplasmoidales</taxon>
        <taxon>Metamycoplasmataceae</taxon>
        <taxon>Mesomycoplasma</taxon>
    </lineage>
</organism>
<evidence type="ECO:0000256" key="2">
    <source>
        <dbReference type="ARBA" id="ARBA00022490"/>
    </source>
</evidence>
<feature type="site" description="Transition state stabilizer" evidence="13">
    <location>
        <position position="128"/>
    </location>
</feature>
<name>A0A223M9B0_MESHO</name>
<gene>
    <name evidence="13 14" type="primary">recU</name>
    <name evidence="14" type="ORF">CIB43_00238</name>
</gene>
<evidence type="ECO:0000256" key="7">
    <source>
        <dbReference type="ARBA" id="ARBA00022801"/>
    </source>
</evidence>
<evidence type="ECO:0000256" key="11">
    <source>
        <dbReference type="ARBA" id="ARBA00023447"/>
    </source>
</evidence>
<dbReference type="InterPro" id="IPR011856">
    <property type="entry name" value="tRNA_endonuc-like_dom_sf"/>
</dbReference>
<feature type="binding site" evidence="13">
    <location>
        <position position="111"/>
    </location>
    <ligand>
        <name>Mg(2+)</name>
        <dbReference type="ChEBI" id="CHEBI:18420"/>
    </ligand>
</feature>
<evidence type="ECO:0000256" key="6">
    <source>
        <dbReference type="ARBA" id="ARBA00022763"/>
    </source>
</evidence>
<dbReference type="HAMAP" id="MF_00130">
    <property type="entry name" value="RecU"/>
    <property type="match status" value="1"/>
</dbReference>
<dbReference type="GO" id="GO:0006281">
    <property type="term" value="P:DNA repair"/>
    <property type="evidence" value="ECO:0007669"/>
    <property type="project" value="UniProtKB-UniRule"/>
</dbReference>